<evidence type="ECO:0000313" key="1">
    <source>
        <dbReference type="EMBL" id="MBD2777105.1"/>
    </source>
</evidence>
<gene>
    <name evidence="1" type="ORF">ICL16_34955</name>
</gene>
<comment type="caution">
    <text evidence="1">The sequence shown here is derived from an EMBL/GenBank/DDBJ whole genome shotgun (WGS) entry which is preliminary data.</text>
</comment>
<dbReference type="RefSeq" id="WP_190836177.1">
    <property type="nucleotide sequence ID" value="NZ_CAWPPI010000105.1"/>
</dbReference>
<accession>A0A8J7CH17</accession>
<dbReference type="Proteomes" id="UP000629098">
    <property type="component" value="Unassembled WGS sequence"/>
</dbReference>
<proteinExistence type="predicted"/>
<dbReference type="Pfam" id="PF22541">
    <property type="entry name" value="DUF7005"/>
    <property type="match status" value="1"/>
</dbReference>
<dbReference type="AlphaFoldDB" id="A0A8J7CH17"/>
<sequence length="384" mass="43486">MNNLQLRNNVLAAFGASDSEMIELLAYNQNVFELSQCQIPQIPPEPEAHVAAWEEYEQVAQTVGAYTVLKQRLVQFQFPILAGISETEEYRAATRSGTPANGMARATGLILSEPEKLQIQLHQTLAGAIPVIKAGNRCDFVTLVQALTQRNEPSPVPDSMGACIVSGYNNWDRVNQYRQEWEARETGVDWASEFKRLIPRKELYQDRFIILSSGPYSNVAASELELTESQWRQLSTQIRLEHECTHYFTRRFLGVMRNNLIDELIADYRGIVAALGYYRADWFLHFIGLESTIYREGGRLQNYRGEPPLSDGAFKILQALVKSAAENLECFDQQFIGQHRNLAEQVSILMALTTLTLEELACESGKSILEAAYRHQHQLHADQS</sequence>
<keyword evidence="2" id="KW-1185">Reference proteome</keyword>
<protein>
    <submittedName>
        <fullName evidence="1">Uncharacterized protein</fullName>
    </submittedName>
</protein>
<evidence type="ECO:0000313" key="2">
    <source>
        <dbReference type="Proteomes" id="UP000629098"/>
    </source>
</evidence>
<dbReference type="EMBL" id="JACXAE010000105">
    <property type="protein sequence ID" value="MBD2777105.1"/>
    <property type="molecule type" value="Genomic_DNA"/>
</dbReference>
<organism evidence="1 2">
    <name type="scientific">Iningainema tapete BLCC-T55</name>
    <dbReference type="NCBI Taxonomy" id="2748662"/>
    <lineage>
        <taxon>Bacteria</taxon>
        <taxon>Bacillati</taxon>
        <taxon>Cyanobacteriota</taxon>
        <taxon>Cyanophyceae</taxon>
        <taxon>Nostocales</taxon>
        <taxon>Scytonemataceae</taxon>
        <taxon>Iningainema tapete</taxon>
    </lineage>
</organism>
<name>A0A8J7CH17_9CYAN</name>
<reference evidence="1" key="1">
    <citation type="submission" date="2020-09" db="EMBL/GenBank/DDBJ databases">
        <title>Iningainema tapete sp. nov. (Scytonemataceae, Cyanobacteria) from greenhouses in central Florida (USA) produces two types of nodularin with biosynthetic potential for microcystin-LR and anabaenopeptins.</title>
        <authorList>
            <person name="Berthold D.E."/>
            <person name="Lefler F.W."/>
            <person name="Huang I.-S."/>
            <person name="Abdulla H."/>
            <person name="Zimba P.V."/>
            <person name="Laughinghouse H.D. IV."/>
        </authorList>
    </citation>
    <scope>NUCLEOTIDE SEQUENCE</scope>
    <source>
        <strain evidence="1">BLCCT55</strain>
    </source>
</reference>
<dbReference type="InterPro" id="IPR054274">
    <property type="entry name" value="DUF7005"/>
</dbReference>